<dbReference type="Proteomes" id="UP001054945">
    <property type="component" value="Unassembled WGS sequence"/>
</dbReference>
<keyword evidence="2" id="KW-1185">Reference proteome</keyword>
<proteinExistence type="predicted"/>
<sequence length="104" mass="11723">MIPCPNKGHLAGLLLFKKGVPFPKLPWRLVDKLPIRAGSWQSGDICHIFTPGFVVARLRLPLLRSRSGPLDTAFRTRQLCPSVLTPTGGYSDCFWFFYCLPLFC</sequence>
<dbReference type="EMBL" id="BPLR01006560">
    <property type="protein sequence ID" value="GIY10767.1"/>
    <property type="molecule type" value="Genomic_DNA"/>
</dbReference>
<comment type="caution">
    <text evidence="1">The sequence shown here is derived from an EMBL/GenBank/DDBJ whole genome shotgun (WGS) entry which is preliminary data.</text>
</comment>
<accession>A0AAV4QRM2</accession>
<evidence type="ECO:0000313" key="2">
    <source>
        <dbReference type="Proteomes" id="UP001054945"/>
    </source>
</evidence>
<protein>
    <submittedName>
        <fullName evidence="1">Uncharacterized protein</fullName>
    </submittedName>
</protein>
<name>A0AAV4QRM2_CAEEX</name>
<reference evidence="1 2" key="1">
    <citation type="submission" date="2021-06" db="EMBL/GenBank/DDBJ databases">
        <title>Caerostris extrusa draft genome.</title>
        <authorList>
            <person name="Kono N."/>
            <person name="Arakawa K."/>
        </authorList>
    </citation>
    <scope>NUCLEOTIDE SEQUENCE [LARGE SCALE GENOMIC DNA]</scope>
</reference>
<gene>
    <name evidence="1" type="ORF">CEXT_639531</name>
</gene>
<evidence type="ECO:0000313" key="1">
    <source>
        <dbReference type="EMBL" id="GIY10767.1"/>
    </source>
</evidence>
<dbReference type="AlphaFoldDB" id="A0AAV4QRM2"/>
<organism evidence="1 2">
    <name type="scientific">Caerostris extrusa</name>
    <name type="common">Bark spider</name>
    <name type="synonym">Caerostris bankana</name>
    <dbReference type="NCBI Taxonomy" id="172846"/>
    <lineage>
        <taxon>Eukaryota</taxon>
        <taxon>Metazoa</taxon>
        <taxon>Ecdysozoa</taxon>
        <taxon>Arthropoda</taxon>
        <taxon>Chelicerata</taxon>
        <taxon>Arachnida</taxon>
        <taxon>Araneae</taxon>
        <taxon>Araneomorphae</taxon>
        <taxon>Entelegynae</taxon>
        <taxon>Araneoidea</taxon>
        <taxon>Araneidae</taxon>
        <taxon>Caerostris</taxon>
    </lineage>
</organism>